<dbReference type="EMBL" id="NIRR01000016">
    <property type="protein sequence ID" value="OWP63071.1"/>
    <property type="molecule type" value="Genomic_DNA"/>
</dbReference>
<feature type="chain" id="PRO_5011969961" evidence="1">
    <location>
        <begin position="21"/>
        <end position="123"/>
    </location>
</feature>
<keyword evidence="3" id="KW-1185">Reference proteome</keyword>
<reference evidence="2 3" key="1">
    <citation type="submission" date="2017-06" db="EMBL/GenBank/DDBJ databases">
        <title>Hymenobacter amundsenii sp. nov. isolated from regoliths in Antarctica.</title>
        <authorList>
            <person name="Sedlacek I."/>
            <person name="Kralova S."/>
            <person name="Pantucek R."/>
            <person name="Svec P."/>
            <person name="Holochova P."/>
            <person name="Stankova E."/>
            <person name="Vrbovska V."/>
            <person name="Busse H.-J."/>
        </authorList>
    </citation>
    <scope>NUCLEOTIDE SEQUENCE [LARGE SCALE GENOMIC DNA]</scope>
    <source>
        <strain evidence="2 3">CCM 8682</strain>
    </source>
</reference>
<evidence type="ECO:0000313" key="3">
    <source>
        <dbReference type="Proteomes" id="UP000197277"/>
    </source>
</evidence>
<evidence type="ECO:0000256" key="1">
    <source>
        <dbReference type="SAM" id="SignalP"/>
    </source>
</evidence>
<evidence type="ECO:0000313" key="2">
    <source>
        <dbReference type="EMBL" id="OWP63071.1"/>
    </source>
</evidence>
<name>A0A246FKK1_9BACT</name>
<dbReference type="Proteomes" id="UP000197277">
    <property type="component" value="Unassembled WGS sequence"/>
</dbReference>
<dbReference type="RefSeq" id="WP_088464520.1">
    <property type="nucleotide sequence ID" value="NZ_NIRR01000016.1"/>
</dbReference>
<gene>
    <name evidence="2" type="ORF">CDA63_11090</name>
</gene>
<comment type="caution">
    <text evidence="2">The sequence shown here is derived from an EMBL/GenBank/DDBJ whole genome shotgun (WGS) entry which is preliminary data.</text>
</comment>
<dbReference type="AlphaFoldDB" id="A0A246FKK1"/>
<feature type="signal peptide" evidence="1">
    <location>
        <begin position="1"/>
        <end position="20"/>
    </location>
</feature>
<keyword evidence="1" id="KW-0732">Signal</keyword>
<proteinExistence type="predicted"/>
<accession>A0A246FKK1</accession>
<protein>
    <submittedName>
        <fullName evidence="2">Uncharacterized protein</fullName>
    </submittedName>
</protein>
<dbReference type="OrthoDB" id="882534at2"/>
<sequence>MKKVTLFVCLLAGVQSAVLAGPRTDNPTTSLTARATALTRAIADKIRLDEGQYLRLKQLNLRMLADQEDLKTRFAADQSILDQRLSDSQLHYEMALLDMLRPAQLSLFNQHRASMTALGTPVN</sequence>
<organism evidence="2 3">
    <name type="scientific">Hymenobacter amundsenii</name>
    <dbReference type="NCBI Taxonomy" id="2006685"/>
    <lineage>
        <taxon>Bacteria</taxon>
        <taxon>Pseudomonadati</taxon>
        <taxon>Bacteroidota</taxon>
        <taxon>Cytophagia</taxon>
        <taxon>Cytophagales</taxon>
        <taxon>Hymenobacteraceae</taxon>
        <taxon>Hymenobacter</taxon>
    </lineage>
</organism>